<dbReference type="OrthoDB" id="5166947at2"/>
<dbReference type="SUPFAM" id="SSF51445">
    <property type="entry name" value="(Trans)glycosidases"/>
    <property type="match status" value="1"/>
</dbReference>
<dbReference type="EMBL" id="VUOB01000091">
    <property type="protein sequence ID" value="KAA2250741.1"/>
    <property type="molecule type" value="Genomic_DNA"/>
</dbReference>
<proteinExistence type="predicted"/>
<name>A0A5B2WFU7_9PSEU</name>
<organism evidence="2 3">
    <name type="scientific">Solihabitans fulvus</name>
    <dbReference type="NCBI Taxonomy" id="1892852"/>
    <lineage>
        <taxon>Bacteria</taxon>
        <taxon>Bacillati</taxon>
        <taxon>Actinomycetota</taxon>
        <taxon>Actinomycetes</taxon>
        <taxon>Pseudonocardiales</taxon>
        <taxon>Pseudonocardiaceae</taxon>
        <taxon>Solihabitans</taxon>
    </lineage>
</organism>
<dbReference type="Gene3D" id="2.60.40.1180">
    <property type="entry name" value="Golgi alpha-mannosidase II"/>
    <property type="match status" value="1"/>
</dbReference>
<dbReference type="InterPro" id="IPR013780">
    <property type="entry name" value="Glyco_hydro_b"/>
</dbReference>
<dbReference type="Proteomes" id="UP000323454">
    <property type="component" value="Unassembled WGS sequence"/>
</dbReference>
<reference evidence="2 3" key="1">
    <citation type="submission" date="2019-09" db="EMBL/GenBank/DDBJ databases">
        <title>Goodfellowia gen. nov., a new genus of the Pseudonocardineae related to Actinoalloteichus, containing Goodfellowia coeruleoviolacea gen. nov., comb. nov. gen. nov., comb. nov.</title>
        <authorList>
            <person name="Labeda D."/>
        </authorList>
    </citation>
    <scope>NUCLEOTIDE SEQUENCE [LARGE SCALE GENOMIC DNA]</scope>
    <source>
        <strain evidence="2 3">AN110305</strain>
    </source>
</reference>
<evidence type="ECO:0000313" key="3">
    <source>
        <dbReference type="Proteomes" id="UP000323454"/>
    </source>
</evidence>
<evidence type="ECO:0000256" key="1">
    <source>
        <dbReference type="SAM" id="SignalP"/>
    </source>
</evidence>
<reference evidence="2 3" key="2">
    <citation type="submission" date="2019-09" db="EMBL/GenBank/DDBJ databases">
        <authorList>
            <person name="Jin C."/>
        </authorList>
    </citation>
    <scope>NUCLEOTIDE SEQUENCE [LARGE SCALE GENOMIC DNA]</scope>
    <source>
        <strain evidence="2 3">AN110305</strain>
    </source>
</reference>
<accession>A0A5B2WFU7</accession>
<dbReference type="InterPro" id="IPR017853">
    <property type="entry name" value="GH"/>
</dbReference>
<dbReference type="AlphaFoldDB" id="A0A5B2WFU7"/>
<dbReference type="RefSeq" id="WP_149854899.1">
    <property type="nucleotide sequence ID" value="NZ_VUOB01000091.1"/>
</dbReference>
<dbReference type="InterPro" id="IPR052974">
    <property type="entry name" value="GH79_Enzymes"/>
</dbReference>
<feature type="signal peptide" evidence="1">
    <location>
        <begin position="1"/>
        <end position="20"/>
    </location>
</feature>
<protein>
    <submittedName>
        <fullName evidence="2">Uncharacterized protein</fullName>
    </submittedName>
</protein>
<dbReference type="PANTHER" id="PTHR36183">
    <property type="entry name" value="BETA-GLUCURONIDASE"/>
    <property type="match status" value="1"/>
</dbReference>
<feature type="chain" id="PRO_5038773251" evidence="1">
    <location>
        <begin position="21"/>
        <end position="460"/>
    </location>
</feature>
<evidence type="ECO:0000313" key="2">
    <source>
        <dbReference type="EMBL" id="KAA2250741.1"/>
    </source>
</evidence>
<gene>
    <name evidence="2" type="ORF">F0L68_38695</name>
</gene>
<dbReference type="PANTHER" id="PTHR36183:SF2">
    <property type="entry name" value="BETA-GLUCURONIDASE C-TERMINAL DOMAIN-CONTAINING PROTEIN"/>
    <property type="match status" value="1"/>
</dbReference>
<keyword evidence="3" id="KW-1185">Reference proteome</keyword>
<sequence>MRKSALRGVLAALAAVSVFASVTAEGGAASAEPTPPGAAVPVAISVSAASSGHVGAGFAGFSYEKDRVGAGMFDAGDTNLVHLFRLLGPSVLRIGGNLVDIVNWNGAGTGGSSGEIAPADVTKLAAFVRATGWKVLYGINLKTNTPANAAAEARFAAAALGGSLLGFEVGNEPNFYRTESAYETSYNSYVAAIRAQVPGAVFDGPGQGDSTSWVSAFGAHEKNNALTDLSTHLYIGKNTTATIDGMLASNTSGRLPDAEAAMGKAQSADGIAQWRMTEANSYYHGGAAGVSDVEAASLWSLEFLAGVAAHRGSGVNFHGGTSTQFPLAYSPIAFSGLMPTGVQGVYYGELLWSLAGAGALHAASVSGGSGVTAWAVGANVFVTNKGAEPITATVTLPASAAAASEYVLTAPSLTSTAITIAGSGVGASGAFTPTPRPVAVSGTKVVVSVLATSAALVVTR</sequence>
<keyword evidence="1" id="KW-0732">Signal</keyword>
<comment type="caution">
    <text evidence="2">The sequence shown here is derived from an EMBL/GenBank/DDBJ whole genome shotgun (WGS) entry which is preliminary data.</text>
</comment>
<dbReference type="Gene3D" id="3.20.20.80">
    <property type="entry name" value="Glycosidases"/>
    <property type="match status" value="1"/>
</dbReference>